<feature type="domain" description="ClpX-type ZB" evidence="2">
    <location>
        <begin position="17"/>
        <end position="71"/>
    </location>
</feature>
<keyword evidence="4" id="KW-1185">Reference proteome</keyword>
<dbReference type="GO" id="GO:0046983">
    <property type="term" value="F:protein dimerization activity"/>
    <property type="evidence" value="ECO:0007669"/>
    <property type="project" value="UniProtKB-UniRule"/>
</dbReference>
<dbReference type="RefSeq" id="WP_126554842.1">
    <property type="nucleotide sequence ID" value="NZ_BIFS01000002.1"/>
</dbReference>
<gene>
    <name evidence="3" type="ORF">KDK_60260</name>
</gene>
<keyword evidence="1" id="KW-0143">Chaperone</keyword>
<dbReference type="InterPro" id="IPR038366">
    <property type="entry name" value="Znf_CppX_C4_sf"/>
</dbReference>
<comment type="caution">
    <text evidence="3">The sequence shown here is derived from an EMBL/GenBank/DDBJ whole genome shotgun (WGS) entry which is preliminary data.</text>
</comment>
<comment type="similarity">
    <text evidence="1">Belongs to the ClpX chaperone family.</text>
</comment>
<dbReference type="InterPro" id="IPR010603">
    <property type="entry name" value="Znf_CppX_C4"/>
</dbReference>
<dbReference type="GO" id="GO:0006457">
    <property type="term" value="P:protein folding"/>
    <property type="evidence" value="ECO:0007669"/>
    <property type="project" value="UniProtKB-UniRule"/>
</dbReference>
<keyword evidence="1" id="KW-0479">Metal-binding</keyword>
<feature type="binding site" evidence="1">
    <location>
        <position position="52"/>
    </location>
    <ligand>
        <name>Zn(2+)</name>
        <dbReference type="ChEBI" id="CHEBI:29105"/>
    </ligand>
</feature>
<protein>
    <recommendedName>
        <fullName evidence="2">ClpX-type ZB domain-containing protein</fullName>
    </recommendedName>
</protein>
<accession>A0A402ASY1</accession>
<reference evidence="4" key="1">
    <citation type="submission" date="2018-12" db="EMBL/GenBank/DDBJ databases">
        <title>Tengunoibacter tsumagoiensis gen. nov., sp. nov., Dictyobacter kobayashii sp. nov., D. alpinus sp. nov., and D. joshuensis sp. nov. and description of Dictyobacteraceae fam. nov. within the order Ktedonobacterales isolated from Tengu-no-mugimeshi.</title>
        <authorList>
            <person name="Wang C.M."/>
            <person name="Zheng Y."/>
            <person name="Sakai Y."/>
            <person name="Toyoda A."/>
            <person name="Minakuchi Y."/>
            <person name="Abe K."/>
            <person name="Yokota A."/>
            <person name="Yabe S."/>
        </authorList>
    </citation>
    <scope>NUCLEOTIDE SEQUENCE [LARGE SCALE GENOMIC DNA]</scope>
    <source>
        <strain evidence="4">Uno11</strain>
    </source>
</reference>
<dbReference type="OrthoDB" id="2080806at2"/>
<evidence type="ECO:0000256" key="1">
    <source>
        <dbReference type="PROSITE-ProRule" id="PRU01250"/>
    </source>
</evidence>
<dbReference type="SMART" id="SM00994">
    <property type="entry name" value="zf-C4_ClpX"/>
    <property type="match status" value="1"/>
</dbReference>
<dbReference type="Gene3D" id="6.20.220.10">
    <property type="entry name" value="ClpX chaperone, C4-type zinc finger domain"/>
    <property type="match status" value="1"/>
</dbReference>
<feature type="binding site" evidence="1">
    <location>
        <position position="29"/>
    </location>
    <ligand>
        <name>Zn(2+)</name>
        <dbReference type="ChEBI" id="CHEBI:29105"/>
    </ligand>
</feature>
<dbReference type="GO" id="GO:0051082">
    <property type="term" value="F:unfolded protein binding"/>
    <property type="evidence" value="ECO:0007669"/>
    <property type="project" value="UniProtKB-UniRule"/>
</dbReference>
<dbReference type="GO" id="GO:0008270">
    <property type="term" value="F:zinc ion binding"/>
    <property type="evidence" value="ECO:0007669"/>
    <property type="project" value="UniProtKB-UniRule"/>
</dbReference>
<proteinExistence type="inferred from homology"/>
<name>A0A402ASY1_9CHLR</name>
<dbReference type="InterPro" id="IPR059188">
    <property type="entry name" value="Znf_CLPX-like"/>
</dbReference>
<evidence type="ECO:0000259" key="2">
    <source>
        <dbReference type="PROSITE" id="PS51902"/>
    </source>
</evidence>
<feature type="binding site" evidence="1">
    <location>
        <position position="32"/>
    </location>
    <ligand>
        <name>Zn(2+)</name>
        <dbReference type="ChEBI" id="CHEBI:29105"/>
    </ligand>
</feature>
<feature type="binding site" evidence="1">
    <location>
        <position position="55"/>
    </location>
    <ligand>
        <name>Zn(2+)</name>
        <dbReference type="ChEBI" id="CHEBI:29105"/>
    </ligand>
</feature>
<dbReference type="SUPFAM" id="SSF57716">
    <property type="entry name" value="Glucocorticoid receptor-like (DNA-binding domain)"/>
    <property type="match status" value="1"/>
</dbReference>
<keyword evidence="1" id="KW-0862">Zinc</keyword>
<evidence type="ECO:0000313" key="3">
    <source>
        <dbReference type="EMBL" id="GCE22226.1"/>
    </source>
</evidence>
<organism evidence="3 4">
    <name type="scientific">Dictyobacter kobayashii</name>
    <dbReference type="NCBI Taxonomy" id="2014872"/>
    <lineage>
        <taxon>Bacteria</taxon>
        <taxon>Bacillati</taxon>
        <taxon>Chloroflexota</taxon>
        <taxon>Ktedonobacteria</taxon>
        <taxon>Ktedonobacterales</taxon>
        <taxon>Dictyobacteraceae</taxon>
        <taxon>Dictyobacter</taxon>
    </lineage>
</organism>
<dbReference type="Proteomes" id="UP000287188">
    <property type="component" value="Unassembled WGS sequence"/>
</dbReference>
<dbReference type="EMBL" id="BIFS01000002">
    <property type="protein sequence ID" value="GCE22226.1"/>
    <property type="molecule type" value="Genomic_DNA"/>
</dbReference>
<sequence>MDDWNREGLIDLKEIWLRQEQEICADTRCSFCGKRRDQVNRLTAGPGKVYVCDECVDLYREHFEHMGGSFNPKEKLSHLCPSCGTHAPMSHKYCYNCGIQFEPQADS</sequence>
<evidence type="ECO:0000313" key="4">
    <source>
        <dbReference type="Proteomes" id="UP000287188"/>
    </source>
</evidence>
<dbReference type="Pfam" id="PF06689">
    <property type="entry name" value="zf-C4_ClpX"/>
    <property type="match status" value="1"/>
</dbReference>
<dbReference type="AlphaFoldDB" id="A0A402ASY1"/>
<dbReference type="PROSITE" id="PS51902">
    <property type="entry name" value="CLPX_ZB"/>
    <property type="match status" value="1"/>
</dbReference>